<dbReference type="Pfam" id="PF20260">
    <property type="entry name" value="PUA_4"/>
    <property type="match status" value="1"/>
</dbReference>
<dbReference type="Proteomes" id="UP001348817">
    <property type="component" value="Chromosome"/>
</dbReference>
<keyword evidence="6 10" id="KW-0808">Transferase</keyword>
<keyword evidence="4 10" id="KW-0698">rRNA processing</keyword>
<dbReference type="GO" id="GO:0070042">
    <property type="term" value="F:rRNA (uridine-N3-)-methyltransferase activity"/>
    <property type="evidence" value="ECO:0007669"/>
    <property type="project" value="TreeGrafter"/>
</dbReference>
<dbReference type="EMBL" id="AP025314">
    <property type="protein sequence ID" value="BDD09033.1"/>
    <property type="molecule type" value="Genomic_DNA"/>
</dbReference>
<dbReference type="SUPFAM" id="SSF88697">
    <property type="entry name" value="PUA domain-like"/>
    <property type="match status" value="1"/>
</dbReference>
<evidence type="ECO:0000259" key="11">
    <source>
        <dbReference type="Pfam" id="PF04452"/>
    </source>
</evidence>
<evidence type="ECO:0000256" key="6">
    <source>
        <dbReference type="ARBA" id="ARBA00022679"/>
    </source>
</evidence>
<organism evidence="13 14">
    <name type="scientific">Fulvitalea axinellae</name>
    <dbReference type="NCBI Taxonomy" id="1182444"/>
    <lineage>
        <taxon>Bacteria</taxon>
        <taxon>Pseudomonadati</taxon>
        <taxon>Bacteroidota</taxon>
        <taxon>Cytophagia</taxon>
        <taxon>Cytophagales</taxon>
        <taxon>Persicobacteraceae</taxon>
        <taxon>Fulvitalea</taxon>
    </lineage>
</organism>
<dbReference type="GO" id="GO:0005737">
    <property type="term" value="C:cytoplasm"/>
    <property type="evidence" value="ECO:0007669"/>
    <property type="project" value="UniProtKB-SubCell"/>
</dbReference>
<comment type="similarity">
    <text evidence="2 10">Belongs to the RNA methyltransferase RsmE family.</text>
</comment>
<evidence type="ECO:0000256" key="7">
    <source>
        <dbReference type="ARBA" id="ARBA00022691"/>
    </source>
</evidence>
<proteinExistence type="inferred from homology"/>
<evidence type="ECO:0000256" key="1">
    <source>
        <dbReference type="ARBA" id="ARBA00004496"/>
    </source>
</evidence>
<evidence type="ECO:0000256" key="3">
    <source>
        <dbReference type="ARBA" id="ARBA00022490"/>
    </source>
</evidence>
<dbReference type="GO" id="GO:0070475">
    <property type="term" value="P:rRNA base methylation"/>
    <property type="evidence" value="ECO:0007669"/>
    <property type="project" value="TreeGrafter"/>
</dbReference>
<dbReference type="Pfam" id="PF04452">
    <property type="entry name" value="Methyltrans_RNA"/>
    <property type="match status" value="1"/>
</dbReference>
<evidence type="ECO:0000256" key="2">
    <source>
        <dbReference type="ARBA" id="ARBA00005528"/>
    </source>
</evidence>
<dbReference type="EC" id="2.1.1.193" evidence="10"/>
<sequence>MILFYQPDITNKEGLLSPEESLHCVKVLRKQVGDHIFVTNGKGELFDAEITKADKRKCLFKVTNRTEKEKTWNGKIAIAIAPTKNLDRIEWFTEKSVEIGVDEISFLLCHHSERKHFKLDRIEKKAISAMKQSLKFEKPKLNDLTKFKEFITTLSSEYDERFIAYVDRKNPHTLKASHVSGKNACVLIGPEGDFSTDEVDLAINAGFKKISLGSSRLRTETAGIVACHTLQLLNEA</sequence>
<evidence type="ECO:0000256" key="5">
    <source>
        <dbReference type="ARBA" id="ARBA00022603"/>
    </source>
</evidence>
<evidence type="ECO:0000313" key="13">
    <source>
        <dbReference type="EMBL" id="BDD09033.1"/>
    </source>
</evidence>
<dbReference type="InterPro" id="IPR015947">
    <property type="entry name" value="PUA-like_sf"/>
</dbReference>
<dbReference type="Gene3D" id="2.40.240.20">
    <property type="entry name" value="Hypothetical PUA domain-like, domain 1"/>
    <property type="match status" value="1"/>
</dbReference>
<evidence type="ECO:0000256" key="9">
    <source>
        <dbReference type="ARBA" id="ARBA00047944"/>
    </source>
</evidence>
<dbReference type="PIRSF" id="PIRSF015601">
    <property type="entry name" value="MTase_slr0722"/>
    <property type="match status" value="1"/>
</dbReference>
<evidence type="ECO:0000256" key="8">
    <source>
        <dbReference type="ARBA" id="ARBA00025699"/>
    </source>
</evidence>
<keyword evidence="3 10" id="KW-0963">Cytoplasm</keyword>
<dbReference type="InterPro" id="IPR046887">
    <property type="entry name" value="RsmE_PUA-like"/>
</dbReference>
<feature type="domain" description="Ribosomal RNA small subunit methyltransferase E methyltransferase" evidence="11">
    <location>
        <begin position="74"/>
        <end position="231"/>
    </location>
</feature>
<dbReference type="SUPFAM" id="SSF75217">
    <property type="entry name" value="alpha/beta knot"/>
    <property type="match status" value="1"/>
</dbReference>
<comment type="catalytic activity">
    <reaction evidence="9 10">
        <text>uridine(1498) in 16S rRNA + S-adenosyl-L-methionine = N(3)-methyluridine(1498) in 16S rRNA + S-adenosyl-L-homocysteine + H(+)</text>
        <dbReference type="Rhea" id="RHEA:42920"/>
        <dbReference type="Rhea" id="RHEA-COMP:10283"/>
        <dbReference type="Rhea" id="RHEA-COMP:10284"/>
        <dbReference type="ChEBI" id="CHEBI:15378"/>
        <dbReference type="ChEBI" id="CHEBI:57856"/>
        <dbReference type="ChEBI" id="CHEBI:59789"/>
        <dbReference type="ChEBI" id="CHEBI:65315"/>
        <dbReference type="ChEBI" id="CHEBI:74502"/>
        <dbReference type="EC" id="2.1.1.193"/>
    </reaction>
</comment>
<dbReference type="NCBIfam" id="NF008702">
    <property type="entry name" value="PRK11713.6-1"/>
    <property type="match status" value="1"/>
</dbReference>
<evidence type="ECO:0000313" key="14">
    <source>
        <dbReference type="Proteomes" id="UP001348817"/>
    </source>
</evidence>
<gene>
    <name evidence="13" type="ORF">FUAX_14650</name>
</gene>
<evidence type="ECO:0000256" key="4">
    <source>
        <dbReference type="ARBA" id="ARBA00022552"/>
    </source>
</evidence>
<accession>A0AAU9CLW0</accession>
<dbReference type="PANTHER" id="PTHR30027">
    <property type="entry name" value="RIBOSOMAL RNA SMALL SUBUNIT METHYLTRANSFERASE E"/>
    <property type="match status" value="1"/>
</dbReference>
<dbReference type="RefSeq" id="WP_338394256.1">
    <property type="nucleotide sequence ID" value="NZ_AP025314.1"/>
</dbReference>
<dbReference type="InterPro" id="IPR006700">
    <property type="entry name" value="RsmE"/>
</dbReference>
<keyword evidence="14" id="KW-1185">Reference proteome</keyword>
<dbReference type="InterPro" id="IPR046886">
    <property type="entry name" value="RsmE_MTase_dom"/>
</dbReference>
<dbReference type="NCBIfam" id="TIGR00046">
    <property type="entry name" value="RsmE family RNA methyltransferase"/>
    <property type="match status" value="1"/>
</dbReference>
<dbReference type="Gene3D" id="3.40.1280.10">
    <property type="match status" value="1"/>
</dbReference>
<keyword evidence="5 10" id="KW-0489">Methyltransferase</keyword>
<dbReference type="KEGG" id="fax:FUAX_14650"/>
<name>A0AAU9CLW0_9BACT</name>
<reference evidence="13 14" key="1">
    <citation type="submission" date="2021-12" db="EMBL/GenBank/DDBJ databases">
        <title>Genome sequencing of bacteria with rrn-lacking chromosome and rrn-plasmid.</title>
        <authorList>
            <person name="Anda M."/>
            <person name="Iwasaki W."/>
        </authorList>
    </citation>
    <scope>NUCLEOTIDE SEQUENCE [LARGE SCALE GENOMIC DNA]</scope>
    <source>
        <strain evidence="13 14">DSM 100852</strain>
    </source>
</reference>
<dbReference type="InterPro" id="IPR029026">
    <property type="entry name" value="tRNA_m1G_MTases_N"/>
</dbReference>
<dbReference type="PANTHER" id="PTHR30027:SF3">
    <property type="entry name" value="16S RRNA (URACIL(1498)-N(3))-METHYLTRANSFERASE"/>
    <property type="match status" value="1"/>
</dbReference>
<comment type="function">
    <text evidence="8 10">Specifically methylates the N3 position of the uracil ring of uridine 1498 (m3U1498) in 16S rRNA. Acts on the fully assembled 30S ribosomal subunit.</text>
</comment>
<dbReference type="AlphaFoldDB" id="A0AAU9CLW0"/>
<dbReference type="CDD" id="cd18084">
    <property type="entry name" value="RsmE-like"/>
    <property type="match status" value="1"/>
</dbReference>
<keyword evidence="7 10" id="KW-0949">S-adenosyl-L-methionine</keyword>
<evidence type="ECO:0000256" key="10">
    <source>
        <dbReference type="PIRNR" id="PIRNR015601"/>
    </source>
</evidence>
<evidence type="ECO:0000259" key="12">
    <source>
        <dbReference type="Pfam" id="PF20260"/>
    </source>
</evidence>
<protein>
    <recommendedName>
        <fullName evidence="10">Ribosomal RNA small subunit methyltransferase E</fullName>
        <ecNumber evidence="10">2.1.1.193</ecNumber>
    </recommendedName>
</protein>
<feature type="domain" description="Ribosomal RNA small subunit methyltransferase E PUA-like" evidence="12">
    <location>
        <begin position="17"/>
        <end position="62"/>
    </location>
</feature>
<comment type="subcellular location">
    <subcellularLocation>
        <location evidence="1 10">Cytoplasm</location>
    </subcellularLocation>
</comment>
<dbReference type="InterPro" id="IPR029028">
    <property type="entry name" value="Alpha/beta_knot_MTases"/>
</dbReference>